<dbReference type="AlphaFoldDB" id="A0AB37HFK3"/>
<reference evidence="1 2" key="1">
    <citation type="submission" date="2020-12" db="EMBL/GenBank/DDBJ databases">
        <title>Taxonomic evaluation of the Bacillus sporothermodurans group of bacteria based on whole genome sequences.</title>
        <authorList>
            <person name="Fiedler G."/>
            <person name="Herbstmann A.-D."/>
            <person name="Doll E."/>
            <person name="Wenning M."/>
            <person name="Brinks E."/>
            <person name="Kabisch J."/>
            <person name="Breitenwieser F."/>
            <person name="Lappann M."/>
            <person name="Boehnlein C."/>
            <person name="Franz C."/>
        </authorList>
    </citation>
    <scope>NUCLEOTIDE SEQUENCE [LARGE SCALE GENOMIC DNA]</scope>
    <source>
        <strain evidence="1 2">DSM 10599</strain>
    </source>
</reference>
<evidence type="ECO:0000313" key="2">
    <source>
        <dbReference type="Proteomes" id="UP000595512"/>
    </source>
</evidence>
<dbReference type="KEGG" id="hspo:JGZ69_05670"/>
<dbReference type="Proteomes" id="UP000595512">
    <property type="component" value="Chromosome"/>
</dbReference>
<proteinExistence type="predicted"/>
<accession>A0AB37HFK3</accession>
<evidence type="ECO:0000313" key="1">
    <source>
        <dbReference type="EMBL" id="QQX26352.1"/>
    </source>
</evidence>
<organism evidence="1 2">
    <name type="scientific">Heyndrickxia sporothermodurans</name>
    <dbReference type="NCBI Taxonomy" id="46224"/>
    <lineage>
        <taxon>Bacteria</taxon>
        <taxon>Bacillati</taxon>
        <taxon>Bacillota</taxon>
        <taxon>Bacilli</taxon>
        <taxon>Bacillales</taxon>
        <taxon>Bacillaceae</taxon>
        <taxon>Heyndrickxia</taxon>
    </lineage>
</organism>
<gene>
    <name evidence="1" type="ORF">JGZ69_05670</name>
</gene>
<name>A0AB37HFK3_9BACI</name>
<dbReference type="EMBL" id="CP066701">
    <property type="protein sequence ID" value="QQX26352.1"/>
    <property type="molecule type" value="Genomic_DNA"/>
</dbReference>
<protein>
    <submittedName>
        <fullName evidence="1">Uncharacterized protein</fullName>
    </submittedName>
</protein>
<dbReference type="RefSeq" id="WP_107920818.1">
    <property type="nucleotide sequence ID" value="NZ_CP066701.1"/>
</dbReference>
<sequence length="660" mass="72377">MDVKYIPSDWEKMKDGIGDLIGLGRWGKGMIDDLKAITDNLEDAKSDIASLDSDGVISFHHTSQKDKFQHLYEDFEVLHRFTGKVGDIVDRTIDQPFYEDIDAFVEAMRDLTISNYTTKNRVGATEVKVTYAGYGQQQTFEVPKTEVSIDDLFNGDNYYAEQIKLEYDAWKELNPDQDFSQKEYQLAAVNTHAFEYDSIRNQQESKEFWGQIAALVVIVGVSLVCPPAGIALGAAYGTFELSSAVSGKDWISGRELGTGERVFRGLLSPLDIIPGVSSITKFSGAVKLAHLGDMGQFAVKTGIKSSIQDSVTHIGNMVETAGKVSATRLKSAASAIKDGGTAIKNKVVEDAKDIGKLVGTGINKMTNIIPSRKLGLVADGMGDVGHAHIPVDEARVVGNEKGDVVSRIDGFGASGGKGTDNLKFKHIGEYFNHINDIGKRDDLTNEEKFEKIHEAYDALVVKGDITIVSDMQFLKPEGFVDGRMNIDWPDKMGFEEGTILAINRNNPLAGRWDRVGGKGGENFTTLPDNGVPYTYDQRAIPYIENPSARHVGIFNNESYFSAIDAIKSDSLEELNQVVVANGKDPISEIDFDRFRANYNDYQDRIKKVVGNLDTTYGVKGKAAPWISSSTGEKLMNGGAEQIVTPLNAQALEMIGVIPKY</sequence>